<gene>
    <name evidence="3" type="ORF">ABZV61_00210</name>
</gene>
<feature type="signal peptide" evidence="2">
    <location>
        <begin position="1"/>
        <end position="25"/>
    </location>
</feature>
<dbReference type="PROSITE" id="PS51257">
    <property type="entry name" value="PROKAR_LIPOPROTEIN"/>
    <property type="match status" value="1"/>
</dbReference>
<sequence length="126" mass="13086">MSRARRLLAGLLAAGALLTATAGCAQSVDPIERLGRKAAQKVQGPHHAPAAGPEGVSEPGAKVGAPGDHGAPGSWAVTACGRRDRPQESADSRPSPPPRHRWPDRPESYDAVDPDAMDPGDGCERR</sequence>
<name>A0ABV2U2E6_9ACTN</name>
<accession>A0ABV2U2E6</accession>
<protein>
    <recommendedName>
        <fullName evidence="5">Excalibur calcium-binding domain-containing protein</fullName>
    </recommendedName>
</protein>
<feature type="compositionally biased region" description="Basic and acidic residues" evidence="1">
    <location>
        <begin position="81"/>
        <end position="91"/>
    </location>
</feature>
<evidence type="ECO:0000313" key="3">
    <source>
        <dbReference type="EMBL" id="MET8431219.1"/>
    </source>
</evidence>
<dbReference type="RefSeq" id="WP_356497548.1">
    <property type="nucleotide sequence ID" value="NZ_JBEXEF010000040.1"/>
</dbReference>
<keyword evidence="4" id="KW-1185">Reference proteome</keyword>
<proteinExistence type="predicted"/>
<organism evidence="3 4">
    <name type="scientific">Streptomyces sp. 900116325</name>
    <dbReference type="NCBI Taxonomy" id="3154295"/>
    <lineage>
        <taxon>Bacteria</taxon>
        <taxon>Bacillati</taxon>
        <taxon>Actinomycetota</taxon>
        <taxon>Actinomycetes</taxon>
        <taxon>Kitasatosporales</taxon>
        <taxon>Streptomycetaceae</taxon>
        <taxon>Streptomyces</taxon>
    </lineage>
</organism>
<reference evidence="3 4" key="1">
    <citation type="submission" date="2024-06" db="EMBL/GenBank/DDBJ databases">
        <title>The Natural Products Discovery Center: Release of the First 8490 Sequenced Strains for Exploring Actinobacteria Biosynthetic Diversity.</title>
        <authorList>
            <person name="Kalkreuter E."/>
            <person name="Kautsar S.A."/>
            <person name="Yang D."/>
            <person name="Bader C.D."/>
            <person name="Teijaro C.N."/>
            <person name="Fluegel L."/>
            <person name="Davis C.M."/>
            <person name="Simpson J.R."/>
            <person name="Lauterbach L."/>
            <person name="Steele A.D."/>
            <person name="Gui C."/>
            <person name="Meng S."/>
            <person name="Li G."/>
            <person name="Viehrig K."/>
            <person name="Ye F."/>
            <person name="Su P."/>
            <person name="Kiefer A.F."/>
            <person name="Nichols A."/>
            <person name="Cepeda A.J."/>
            <person name="Yan W."/>
            <person name="Fan B."/>
            <person name="Jiang Y."/>
            <person name="Adhikari A."/>
            <person name="Zheng C.-J."/>
            <person name="Schuster L."/>
            <person name="Cowan T.M."/>
            <person name="Smanski M.J."/>
            <person name="Chevrette M.G."/>
            <person name="De Carvalho L.P.S."/>
            <person name="Shen B."/>
        </authorList>
    </citation>
    <scope>NUCLEOTIDE SEQUENCE [LARGE SCALE GENOMIC DNA]</scope>
    <source>
        <strain evidence="3 4">NPDC005137</strain>
    </source>
</reference>
<keyword evidence="2" id="KW-0732">Signal</keyword>
<comment type="caution">
    <text evidence="3">The sequence shown here is derived from an EMBL/GenBank/DDBJ whole genome shotgun (WGS) entry which is preliminary data.</text>
</comment>
<evidence type="ECO:0000256" key="2">
    <source>
        <dbReference type="SAM" id="SignalP"/>
    </source>
</evidence>
<evidence type="ECO:0000313" key="4">
    <source>
        <dbReference type="Proteomes" id="UP001550044"/>
    </source>
</evidence>
<evidence type="ECO:0008006" key="5">
    <source>
        <dbReference type="Google" id="ProtNLM"/>
    </source>
</evidence>
<dbReference type="EMBL" id="JBEXIP010000001">
    <property type="protein sequence ID" value="MET8431219.1"/>
    <property type="molecule type" value="Genomic_DNA"/>
</dbReference>
<evidence type="ECO:0000256" key="1">
    <source>
        <dbReference type="SAM" id="MobiDB-lite"/>
    </source>
</evidence>
<feature type="region of interest" description="Disordered" evidence="1">
    <location>
        <begin position="36"/>
        <end position="126"/>
    </location>
</feature>
<feature type="chain" id="PRO_5045924967" description="Excalibur calcium-binding domain-containing protein" evidence="2">
    <location>
        <begin position="26"/>
        <end position="126"/>
    </location>
</feature>
<dbReference type="Proteomes" id="UP001550044">
    <property type="component" value="Unassembled WGS sequence"/>
</dbReference>